<dbReference type="Pfam" id="PF01979">
    <property type="entry name" value="Amidohydro_1"/>
    <property type="match status" value="1"/>
</dbReference>
<accession>A0AAU9J400</accession>
<gene>
    <name evidence="3" type="ORF">BSTOLATCC_MIC25303</name>
</gene>
<dbReference type="InterPro" id="IPR032466">
    <property type="entry name" value="Metal_Hydrolase"/>
</dbReference>
<dbReference type="AlphaFoldDB" id="A0AAU9J400"/>
<reference evidence="3" key="1">
    <citation type="submission" date="2021-09" db="EMBL/GenBank/DDBJ databases">
        <authorList>
            <consortium name="AG Swart"/>
            <person name="Singh M."/>
            <person name="Singh A."/>
            <person name="Seah K."/>
            <person name="Emmerich C."/>
        </authorList>
    </citation>
    <scope>NUCLEOTIDE SEQUENCE</scope>
    <source>
        <strain evidence="3">ATCC30299</strain>
    </source>
</reference>
<dbReference type="Gene3D" id="3.20.20.140">
    <property type="entry name" value="Metal-dependent hydrolases"/>
    <property type="match status" value="2"/>
</dbReference>
<dbReference type="GO" id="GO:0005737">
    <property type="term" value="C:cytoplasm"/>
    <property type="evidence" value="ECO:0007669"/>
    <property type="project" value="TreeGrafter"/>
</dbReference>
<feature type="compositionally biased region" description="Acidic residues" evidence="1">
    <location>
        <begin position="222"/>
        <end position="233"/>
    </location>
</feature>
<dbReference type="InterPro" id="IPR006680">
    <property type="entry name" value="Amidohydro-rel"/>
</dbReference>
<feature type="region of interest" description="Disordered" evidence="1">
    <location>
        <begin position="222"/>
        <end position="245"/>
    </location>
</feature>
<feature type="compositionally biased region" description="Low complexity" evidence="1">
    <location>
        <begin position="325"/>
        <end position="341"/>
    </location>
</feature>
<dbReference type="PANTHER" id="PTHR43668:SF2">
    <property type="entry name" value="ALLANTOINASE"/>
    <property type="match status" value="1"/>
</dbReference>
<sequence length="654" mass="73157">MGKKAFISRHIVAFTNSANRSHKPIFGIILVLDEIIFDVIPLDKEISVTTIIEKYYDWNPVNCEDLYISPGIIDLNVRREWEDYTHLTKAAASGGVTLLLEEVGYYVNQPSSGELYCDVGSIATLEATNAERLSTLPAQGVFGVKGYLFPPSSAIQSVPQDLNAFLSEIEESQLALFIDPTWPNPRMLYNASPNRLTSLEERFESKSIDSTKSFAAAFPDTIESDSSGEEQPEENPAKFKRQNNKAKTLKPVINQSISPDSLVEKDVEYVRYLPIPIIPEEEDDDIKPNANWFNRRNSRTIFDDLNKRIRESQANIENLSKAEQSTYEHSGSTSYSSPSISPSAHEGFCELLLKNEVPIQESDSNPSIAPTSKPANVYQARISKFRPPILSIKTEEKSSKERIYLYHLANFPDNWEISGVEKIIQSMKKSTCRIHITNLSSAAALNRVRQAKEEFKNLTCEISATSLCFTSASIKDGDTRFKNAPPIRTQTNLMLLWDLLKMKGIDSIASSHASIKPELKALDSGNFQKALNGICSLGFALQAVWTMLNAPANSMSQLEHYIVRLAKWFSLHPAKILNISDSRGSIEKGKIADLLIWDPYSRATISDVHSQYPEVSPFIGMDFMGKIQSVYVRGKCAFHDGVFKAKGKKVMKSI</sequence>
<dbReference type="InterPro" id="IPR011059">
    <property type="entry name" value="Metal-dep_hydrolase_composite"/>
</dbReference>
<evidence type="ECO:0000313" key="3">
    <source>
        <dbReference type="EMBL" id="CAG9320065.1"/>
    </source>
</evidence>
<dbReference type="GO" id="GO:0006145">
    <property type="term" value="P:purine nucleobase catabolic process"/>
    <property type="evidence" value="ECO:0007669"/>
    <property type="project" value="TreeGrafter"/>
</dbReference>
<evidence type="ECO:0000313" key="4">
    <source>
        <dbReference type="Proteomes" id="UP001162131"/>
    </source>
</evidence>
<protein>
    <recommendedName>
        <fullName evidence="2">Amidohydrolase-related domain-containing protein</fullName>
    </recommendedName>
</protein>
<keyword evidence="4" id="KW-1185">Reference proteome</keyword>
<dbReference type="SUPFAM" id="SSF51556">
    <property type="entry name" value="Metallo-dependent hydrolases"/>
    <property type="match status" value="1"/>
</dbReference>
<dbReference type="InterPro" id="IPR050138">
    <property type="entry name" value="DHOase/Allantoinase_Hydrolase"/>
</dbReference>
<organism evidence="3 4">
    <name type="scientific">Blepharisma stoltei</name>
    <dbReference type="NCBI Taxonomy" id="1481888"/>
    <lineage>
        <taxon>Eukaryota</taxon>
        <taxon>Sar</taxon>
        <taxon>Alveolata</taxon>
        <taxon>Ciliophora</taxon>
        <taxon>Postciliodesmatophora</taxon>
        <taxon>Heterotrichea</taxon>
        <taxon>Heterotrichida</taxon>
        <taxon>Blepharismidae</taxon>
        <taxon>Blepharisma</taxon>
    </lineage>
</organism>
<dbReference type="EMBL" id="CAJZBQ010000024">
    <property type="protein sequence ID" value="CAG9320065.1"/>
    <property type="molecule type" value="Genomic_DNA"/>
</dbReference>
<evidence type="ECO:0000259" key="2">
    <source>
        <dbReference type="Pfam" id="PF01979"/>
    </source>
</evidence>
<feature type="domain" description="Amidohydrolase-related" evidence="2">
    <location>
        <begin position="560"/>
        <end position="635"/>
    </location>
</feature>
<name>A0AAU9J400_9CILI</name>
<evidence type="ECO:0000256" key="1">
    <source>
        <dbReference type="SAM" id="MobiDB-lite"/>
    </source>
</evidence>
<dbReference type="Proteomes" id="UP001162131">
    <property type="component" value="Unassembled WGS sequence"/>
</dbReference>
<dbReference type="PANTHER" id="PTHR43668">
    <property type="entry name" value="ALLANTOINASE"/>
    <property type="match status" value="1"/>
</dbReference>
<comment type="caution">
    <text evidence="3">The sequence shown here is derived from an EMBL/GenBank/DDBJ whole genome shotgun (WGS) entry which is preliminary data.</text>
</comment>
<dbReference type="SUPFAM" id="SSF51338">
    <property type="entry name" value="Composite domain of metallo-dependent hydrolases"/>
    <property type="match status" value="1"/>
</dbReference>
<feature type="region of interest" description="Disordered" evidence="1">
    <location>
        <begin position="321"/>
        <end position="341"/>
    </location>
</feature>
<proteinExistence type="predicted"/>
<dbReference type="GO" id="GO:0004038">
    <property type="term" value="F:allantoinase activity"/>
    <property type="evidence" value="ECO:0007669"/>
    <property type="project" value="TreeGrafter"/>
</dbReference>